<evidence type="ECO:0000313" key="1">
    <source>
        <dbReference type="EMBL" id="KAK7041279.1"/>
    </source>
</evidence>
<dbReference type="Proteomes" id="UP001362999">
    <property type="component" value="Unassembled WGS sequence"/>
</dbReference>
<accession>A0AAW0CS11</accession>
<sequence>MVVEVTVRYLAVARVVAVVIIEEALEDVLRALELSDKVADNLIVNKTGVFRASATTSSIVGMTDIISDTSNMVITRHRVFQSTPHKAIGEAVERFGGHEITSGWSTRRNGQSIHTVSDGLDRARSEAVVSAEVVIVVVIGVEGHEIGHARVGVGVVRRRIGIDSVGTEVHGSGDVRVVVCGGRIGRSVCIRGPCVVCPDAESLRVILGGLPVSSSNSVVEC</sequence>
<comment type="caution">
    <text evidence="1">The sequence shown here is derived from an EMBL/GenBank/DDBJ whole genome shotgun (WGS) entry which is preliminary data.</text>
</comment>
<dbReference type="EMBL" id="JAWWNJ010000014">
    <property type="protein sequence ID" value="KAK7041279.1"/>
    <property type="molecule type" value="Genomic_DNA"/>
</dbReference>
<proteinExistence type="predicted"/>
<evidence type="ECO:0000313" key="2">
    <source>
        <dbReference type="Proteomes" id="UP001362999"/>
    </source>
</evidence>
<protein>
    <submittedName>
        <fullName evidence="1">Uncharacterized protein</fullName>
    </submittedName>
</protein>
<organism evidence="1 2">
    <name type="scientific">Favolaschia claudopus</name>
    <dbReference type="NCBI Taxonomy" id="2862362"/>
    <lineage>
        <taxon>Eukaryota</taxon>
        <taxon>Fungi</taxon>
        <taxon>Dikarya</taxon>
        <taxon>Basidiomycota</taxon>
        <taxon>Agaricomycotina</taxon>
        <taxon>Agaricomycetes</taxon>
        <taxon>Agaricomycetidae</taxon>
        <taxon>Agaricales</taxon>
        <taxon>Marasmiineae</taxon>
        <taxon>Mycenaceae</taxon>
        <taxon>Favolaschia</taxon>
    </lineage>
</organism>
<gene>
    <name evidence="1" type="ORF">R3P38DRAFT_2893828</name>
</gene>
<name>A0AAW0CS11_9AGAR</name>
<dbReference type="AlphaFoldDB" id="A0AAW0CS11"/>
<reference evidence="1 2" key="1">
    <citation type="journal article" date="2024" name="J Genomics">
        <title>Draft genome sequencing and assembly of Favolaschia claudopus CIRM-BRFM 2984 isolated from oak limbs.</title>
        <authorList>
            <person name="Navarro D."/>
            <person name="Drula E."/>
            <person name="Chaduli D."/>
            <person name="Cazenave R."/>
            <person name="Ahrendt S."/>
            <person name="Wang J."/>
            <person name="Lipzen A."/>
            <person name="Daum C."/>
            <person name="Barry K."/>
            <person name="Grigoriev I.V."/>
            <person name="Favel A."/>
            <person name="Rosso M.N."/>
            <person name="Martin F."/>
        </authorList>
    </citation>
    <scope>NUCLEOTIDE SEQUENCE [LARGE SCALE GENOMIC DNA]</scope>
    <source>
        <strain evidence="1 2">CIRM-BRFM 2984</strain>
    </source>
</reference>
<keyword evidence="2" id="KW-1185">Reference proteome</keyword>